<feature type="region of interest" description="Disordered" evidence="1">
    <location>
        <begin position="26"/>
        <end position="74"/>
    </location>
</feature>
<dbReference type="EMBL" id="LSYS01002594">
    <property type="protein sequence ID" value="OPJ85899.1"/>
    <property type="molecule type" value="Genomic_DNA"/>
</dbReference>
<name>A0A1V4KN92_PATFA</name>
<evidence type="ECO:0000313" key="2">
    <source>
        <dbReference type="EMBL" id="OPJ85899.1"/>
    </source>
</evidence>
<evidence type="ECO:0000256" key="1">
    <source>
        <dbReference type="SAM" id="MobiDB-lite"/>
    </source>
</evidence>
<accession>A0A1V4KN92</accession>
<reference evidence="2 3" key="1">
    <citation type="submission" date="2016-02" db="EMBL/GenBank/DDBJ databases">
        <title>Band-tailed pigeon sequencing and assembly.</title>
        <authorList>
            <person name="Soares A.E."/>
            <person name="Novak B.J."/>
            <person name="Rice E.S."/>
            <person name="O'Connell B."/>
            <person name="Chang D."/>
            <person name="Weber S."/>
            <person name="Shapiro B."/>
        </authorList>
    </citation>
    <scope>NUCLEOTIDE SEQUENCE [LARGE SCALE GENOMIC DNA]</scope>
    <source>
        <strain evidence="2">BTP2013</strain>
        <tissue evidence="2">Blood</tissue>
    </source>
</reference>
<dbReference type="Proteomes" id="UP000190648">
    <property type="component" value="Unassembled WGS sequence"/>
</dbReference>
<proteinExistence type="predicted"/>
<feature type="compositionally biased region" description="Polar residues" evidence="1">
    <location>
        <begin position="65"/>
        <end position="74"/>
    </location>
</feature>
<dbReference type="AlphaFoldDB" id="A0A1V4KN92"/>
<feature type="compositionally biased region" description="Polar residues" evidence="1">
    <location>
        <begin position="39"/>
        <end position="50"/>
    </location>
</feature>
<comment type="caution">
    <text evidence="2">The sequence shown here is derived from an EMBL/GenBank/DDBJ whole genome shotgun (WGS) entry which is preliminary data.</text>
</comment>
<protein>
    <submittedName>
        <fullName evidence="2">Uncharacterized protein</fullName>
    </submittedName>
</protein>
<gene>
    <name evidence="2" type="ORF">AV530_009602</name>
</gene>
<keyword evidence="3" id="KW-1185">Reference proteome</keyword>
<organism evidence="2 3">
    <name type="scientific">Patagioenas fasciata monilis</name>
    <dbReference type="NCBI Taxonomy" id="372326"/>
    <lineage>
        <taxon>Eukaryota</taxon>
        <taxon>Metazoa</taxon>
        <taxon>Chordata</taxon>
        <taxon>Craniata</taxon>
        <taxon>Vertebrata</taxon>
        <taxon>Euteleostomi</taxon>
        <taxon>Archelosauria</taxon>
        <taxon>Archosauria</taxon>
        <taxon>Dinosauria</taxon>
        <taxon>Saurischia</taxon>
        <taxon>Theropoda</taxon>
        <taxon>Coelurosauria</taxon>
        <taxon>Aves</taxon>
        <taxon>Neognathae</taxon>
        <taxon>Neoaves</taxon>
        <taxon>Columbimorphae</taxon>
        <taxon>Columbiformes</taxon>
        <taxon>Columbidae</taxon>
        <taxon>Patagioenas</taxon>
    </lineage>
</organism>
<evidence type="ECO:0000313" key="3">
    <source>
        <dbReference type="Proteomes" id="UP000190648"/>
    </source>
</evidence>
<sequence length="133" mass="14823">MSYPQTLWDTETQDVLSLDPRCHISSPLELPRPKIPQPTDDSGQHINSLDTLGHQDPGCPISGPLSATKTSMSSVQPSWATKTKMSHLWTPWAIKTKMSYLWTSFGYQDQDGLYPAILGHQNKDVPSLDHLGH</sequence>